<reference evidence="1 2" key="1">
    <citation type="submission" date="2019-06" db="EMBL/GenBank/DDBJ databases">
        <authorList>
            <person name="English H.B."/>
            <person name="Fox B.C."/>
            <person name="Houston B.M."/>
            <person name="Koller H.E."/>
            <person name="Salsman M.A."/>
            <person name="Teasley B.R."/>
            <person name="Vandoros E."/>
            <person name="Korey C.A."/>
            <person name="Tolsma S."/>
            <person name="Caruso S.M."/>
            <person name="Garlena R.A."/>
            <person name="Russell D.A."/>
            <person name="Pope W.H."/>
            <person name="Jacobs-Se D."/>
            <person name="Hatfull G.F."/>
        </authorList>
    </citation>
    <scope>NUCLEOTIDE SEQUENCE [LARGE SCALE GENOMIC DNA]</scope>
</reference>
<dbReference type="EMBL" id="MN062704">
    <property type="protein sequence ID" value="QDP44149.1"/>
    <property type="molecule type" value="Genomic_DNA"/>
</dbReference>
<sequence>MSVRDFRQYVPMTAKRPVSQRNLMNHLVRQLGFLERSSEAFDDGQVDEALRLSTTIRILVHDTKASRSLLGQLGVKMTMRFWDTARYETDIAKARTRFEDRLSGDLAGKKLVTDIPPGILMPSFERREWVAPLRAAPGVWERVNHWWQTPMLRSTEGNVFTRKDLVCTMANQDGGAHVDPTIDAHYDDLANEYFGLEFADPGLGLDLDSLDDDDYQPALGYIAAHCVRQIAEEVICAIRRQWPELAPDGWVAPESATDTARGPWLLNYNNPMMPLVIGVPYPEP</sequence>
<keyword evidence="2" id="KW-1185">Reference proteome</keyword>
<dbReference type="Proteomes" id="UP000317704">
    <property type="component" value="Segment"/>
</dbReference>
<gene>
    <name evidence="1" type="primary">33</name>
    <name evidence="1" type="ORF">SEA_JUJU_33</name>
</gene>
<dbReference type="GeneID" id="65121633"/>
<dbReference type="RefSeq" id="YP_010103734.1">
    <property type="nucleotide sequence ID" value="NC_055811.1"/>
</dbReference>
<accession>A0A516KR31</accession>
<evidence type="ECO:0000313" key="2">
    <source>
        <dbReference type="Proteomes" id="UP000317704"/>
    </source>
</evidence>
<proteinExistence type="predicted"/>
<name>A0A516KR31_9CAUD</name>
<dbReference type="KEGG" id="vg:65121633"/>
<protein>
    <submittedName>
        <fullName evidence="1">Uncharacterized protein</fullName>
    </submittedName>
</protein>
<evidence type="ECO:0000313" key="1">
    <source>
        <dbReference type="EMBL" id="QDP44149.1"/>
    </source>
</evidence>
<organism evidence="1 2">
    <name type="scientific">Gordonia phage JuJu</name>
    <dbReference type="NCBI Taxonomy" id="2590929"/>
    <lineage>
        <taxon>Viruses</taxon>
        <taxon>Duplodnaviria</taxon>
        <taxon>Heunggongvirae</taxon>
        <taxon>Uroviricota</taxon>
        <taxon>Caudoviricetes</taxon>
        <taxon>Jujuvirus</taxon>
        <taxon>Jujuvirus juju</taxon>
    </lineage>
</organism>